<reference evidence="2" key="1">
    <citation type="journal article" date="2014" name="Int. J. Syst. Evol. Microbiol.">
        <title>Complete genome of a new Firmicutes species belonging to the dominant human colonic microbiota ('Ruminococcus bicirculans') reveals two chromosomes and a selective capacity to utilize plant glucans.</title>
        <authorList>
            <consortium name="NISC Comparative Sequencing Program"/>
            <person name="Wegmann U."/>
            <person name="Louis P."/>
            <person name="Goesmann A."/>
            <person name="Henrissat B."/>
            <person name="Duncan S.H."/>
            <person name="Flint H.J."/>
        </authorList>
    </citation>
    <scope>NUCLEOTIDE SEQUENCE</scope>
    <source>
        <strain evidence="2">NBRC 107169</strain>
    </source>
</reference>
<organism evidence="2 3">
    <name type="scientific">Maritalea porphyrae</name>
    <dbReference type="NCBI Taxonomy" id="880732"/>
    <lineage>
        <taxon>Bacteria</taxon>
        <taxon>Pseudomonadati</taxon>
        <taxon>Pseudomonadota</taxon>
        <taxon>Alphaproteobacteria</taxon>
        <taxon>Hyphomicrobiales</taxon>
        <taxon>Devosiaceae</taxon>
        <taxon>Maritalea</taxon>
    </lineage>
</organism>
<protein>
    <recommendedName>
        <fullName evidence="4">DUF1294 domain-containing protein</fullName>
    </recommendedName>
</protein>
<keyword evidence="1" id="KW-0472">Membrane</keyword>
<proteinExistence type="predicted"/>
<keyword evidence="1" id="KW-0812">Transmembrane</keyword>
<dbReference type="PIRSF" id="PIRSF002599">
    <property type="entry name" value="Cold_shock_A"/>
    <property type="match status" value="1"/>
</dbReference>
<evidence type="ECO:0000313" key="2">
    <source>
        <dbReference type="EMBL" id="GLQ19021.1"/>
    </source>
</evidence>
<feature type="transmembrane region" description="Helical" evidence="1">
    <location>
        <begin position="67"/>
        <end position="87"/>
    </location>
</feature>
<dbReference type="InterPro" id="IPR012156">
    <property type="entry name" value="Cold_shock_CspA"/>
</dbReference>
<dbReference type="RefSeq" id="WP_379863764.1">
    <property type="nucleotide sequence ID" value="NZ_BSNI01000004.1"/>
</dbReference>
<evidence type="ECO:0000256" key="1">
    <source>
        <dbReference type="SAM" id="Phobius"/>
    </source>
</evidence>
<name>A0ABQ5UV47_9HYPH</name>
<dbReference type="Pfam" id="PF06961">
    <property type="entry name" value="DUF1294"/>
    <property type="match status" value="1"/>
</dbReference>
<evidence type="ECO:0008006" key="4">
    <source>
        <dbReference type="Google" id="ProtNLM"/>
    </source>
</evidence>
<evidence type="ECO:0000313" key="3">
    <source>
        <dbReference type="Proteomes" id="UP001161405"/>
    </source>
</evidence>
<gene>
    <name evidence="2" type="ORF">GCM10007879_32700</name>
</gene>
<dbReference type="InterPro" id="IPR010718">
    <property type="entry name" value="DUF1294"/>
</dbReference>
<dbReference type="Proteomes" id="UP001161405">
    <property type="component" value="Unassembled WGS sequence"/>
</dbReference>
<sequence>MILALYVCLNLCSFVLFGWDKRASIKSYRRVSERTLLLAAYLGGALGAIIASQLFRHKTQKQPFKMFLWFALPTNLAVLLALNFLVLGA</sequence>
<dbReference type="EMBL" id="BSNI01000004">
    <property type="protein sequence ID" value="GLQ19021.1"/>
    <property type="molecule type" value="Genomic_DNA"/>
</dbReference>
<reference evidence="2" key="2">
    <citation type="submission" date="2023-01" db="EMBL/GenBank/DDBJ databases">
        <title>Draft genome sequence of Maritalea porphyrae strain NBRC 107169.</title>
        <authorList>
            <person name="Sun Q."/>
            <person name="Mori K."/>
        </authorList>
    </citation>
    <scope>NUCLEOTIDE SEQUENCE</scope>
    <source>
        <strain evidence="2">NBRC 107169</strain>
    </source>
</reference>
<feature type="transmembrane region" description="Helical" evidence="1">
    <location>
        <begin position="34"/>
        <end position="55"/>
    </location>
</feature>
<comment type="caution">
    <text evidence="2">The sequence shown here is derived from an EMBL/GenBank/DDBJ whole genome shotgun (WGS) entry which is preliminary data.</text>
</comment>
<keyword evidence="3" id="KW-1185">Reference proteome</keyword>
<keyword evidence="1" id="KW-1133">Transmembrane helix</keyword>
<accession>A0ABQ5UV47</accession>